<protein>
    <submittedName>
        <fullName evidence="2">Uncharacterized protein</fullName>
    </submittedName>
</protein>
<dbReference type="Proteomes" id="UP000075901">
    <property type="component" value="Unassembled WGS sequence"/>
</dbReference>
<reference evidence="2" key="2">
    <citation type="submission" date="2020-05" db="UniProtKB">
        <authorList>
            <consortium name="EnsemblMetazoa"/>
        </authorList>
    </citation>
    <scope>IDENTIFICATION</scope>
    <source>
        <strain evidence="2">maculatus3</strain>
    </source>
</reference>
<evidence type="ECO:0000256" key="1">
    <source>
        <dbReference type="SAM" id="MobiDB-lite"/>
    </source>
</evidence>
<feature type="region of interest" description="Disordered" evidence="1">
    <location>
        <begin position="265"/>
        <end position="301"/>
    </location>
</feature>
<evidence type="ECO:0000313" key="2">
    <source>
        <dbReference type="EnsemblMetazoa" id="AMAM001954-PA"/>
    </source>
</evidence>
<organism evidence="2 3">
    <name type="scientific">Anopheles maculatus</name>
    <dbReference type="NCBI Taxonomy" id="74869"/>
    <lineage>
        <taxon>Eukaryota</taxon>
        <taxon>Metazoa</taxon>
        <taxon>Ecdysozoa</taxon>
        <taxon>Arthropoda</taxon>
        <taxon>Hexapoda</taxon>
        <taxon>Insecta</taxon>
        <taxon>Pterygota</taxon>
        <taxon>Neoptera</taxon>
        <taxon>Endopterygota</taxon>
        <taxon>Diptera</taxon>
        <taxon>Nematocera</taxon>
        <taxon>Culicoidea</taxon>
        <taxon>Culicidae</taxon>
        <taxon>Anophelinae</taxon>
        <taxon>Anopheles</taxon>
        <taxon>Anopheles maculatus group</taxon>
    </lineage>
</organism>
<feature type="compositionally biased region" description="Polar residues" evidence="1">
    <location>
        <begin position="284"/>
        <end position="294"/>
    </location>
</feature>
<name>A0A182S8S6_9DIPT</name>
<reference evidence="3" key="1">
    <citation type="submission" date="2013-09" db="EMBL/GenBank/DDBJ databases">
        <title>The Genome Sequence of Anopheles maculatus species B.</title>
        <authorList>
            <consortium name="The Broad Institute Genomics Platform"/>
            <person name="Neafsey D.E."/>
            <person name="Besansky N."/>
            <person name="Howell P."/>
            <person name="Walton C."/>
            <person name="Young S.K."/>
            <person name="Zeng Q."/>
            <person name="Gargeya S."/>
            <person name="Fitzgerald M."/>
            <person name="Haas B."/>
            <person name="Abouelleil A."/>
            <person name="Allen A.W."/>
            <person name="Alvarado L."/>
            <person name="Arachchi H.M."/>
            <person name="Berlin A.M."/>
            <person name="Chapman S.B."/>
            <person name="Gainer-Dewar J."/>
            <person name="Goldberg J."/>
            <person name="Griggs A."/>
            <person name="Gujja S."/>
            <person name="Hansen M."/>
            <person name="Howarth C."/>
            <person name="Imamovic A."/>
            <person name="Ireland A."/>
            <person name="Larimer J."/>
            <person name="McCowan C."/>
            <person name="Murphy C."/>
            <person name="Pearson M."/>
            <person name="Poon T.W."/>
            <person name="Priest M."/>
            <person name="Roberts A."/>
            <person name="Saif S."/>
            <person name="Shea T."/>
            <person name="Sisk P."/>
            <person name="Sykes S."/>
            <person name="Wortman J."/>
            <person name="Nusbaum C."/>
            <person name="Birren B."/>
        </authorList>
    </citation>
    <scope>NUCLEOTIDE SEQUENCE [LARGE SCALE GENOMIC DNA]</scope>
    <source>
        <strain evidence="3">maculatus3</strain>
    </source>
</reference>
<evidence type="ECO:0000313" key="3">
    <source>
        <dbReference type="Proteomes" id="UP000075901"/>
    </source>
</evidence>
<dbReference type="VEuPathDB" id="VectorBase:AMAM001954"/>
<feature type="region of interest" description="Disordered" evidence="1">
    <location>
        <begin position="216"/>
        <end position="246"/>
    </location>
</feature>
<accession>A0A182S8S6</accession>
<sequence>MRDEECFTPSSVEDDTTVRHSFDALRLGFKELYDEIDFLSEQATRTVESLCQVKESEPEMLKKTDIDDLIAYARKFVRETRKTIVTFDEHGVQCEPEKRSNKKVSTPKAWLLPQPEPEKIIVRYEVRECPFKDQSAITVTHEDIPREVANVLSDQPEQLNNKVTVATTPEVRTVGTNVNFVSQRTVAKRTNVQRVVQPPLTARSAKCPSACELRSRPVIKPRATPPATAPASTSRQQVKPPTGRTFSDGQFKLLFERFIQMQAEKHGSENVAQDAENVAKEQVEQANNPDQQDIGSMVQVE</sequence>
<keyword evidence="3" id="KW-1185">Reference proteome</keyword>
<dbReference type="EnsemblMetazoa" id="AMAM001954-RA">
    <property type="protein sequence ID" value="AMAM001954-PA"/>
    <property type="gene ID" value="AMAM001954"/>
</dbReference>
<dbReference type="AlphaFoldDB" id="A0A182S8S6"/>
<proteinExistence type="predicted"/>
<feature type="compositionally biased region" description="Polar residues" evidence="1">
    <location>
        <begin position="236"/>
        <end position="246"/>
    </location>
</feature>